<evidence type="ECO:0000256" key="1">
    <source>
        <dbReference type="ARBA" id="ARBA00022759"/>
    </source>
</evidence>
<dbReference type="RefSeq" id="WP_138156191.1">
    <property type="nucleotide sequence ID" value="NZ_CP039381.1"/>
</dbReference>
<accession>A0A4P8XTH1</accession>
<dbReference type="GO" id="GO:0042781">
    <property type="term" value="F:3'-tRNA processing endoribonuclease activity"/>
    <property type="evidence" value="ECO:0007669"/>
    <property type="project" value="TreeGrafter"/>
</dbReference>
<dbReference type="Proteomes" id="UP000301475">
    <property type="component" value="Chromosome"/>
</dbReference>
<dbReference type="KEGG" id="ruj:E5Z56_01365"/>
<keyword evidence="3" id="KW-0378">Hydrolase</keyword>
<gene>
    <name evidence="3" type="ORF">E5Z56_01365</name>
</gene>
<reference evidence="3 4" key="1">
    <citation type="submission" date="2019-04" db="EMBL/GenBank/DDBJ databases">
        <authorList>
            <person name="Embree M."/>
            <person name="Gaffney J.R."/>
        </authorList>
    </citation>
    <scope>NUCLEOTIDE SEQUENCE [LARGE SCALE GENOMIC DNA]</scope>
    <source>
        <strain evidence="3 4">JE7A12</strain>
    </source>
</reference>
<dbReference type="Pfam" id="PF23023">
    <property type="entry name" value="Anti-Pycsar_Apyc1"/>
    <property type="match status" value="1"/>
</dbReference>
<proteinExistence type="predicted"/>
<sequence length="265" mass="30581">MKLTILGTGNAMVTKCYNTCFAIEQNDEYFLVDGGGGNQILSQLEKANIDGKKIKNIFVTHKHIDHITGIIWLVRVFTQNMSRGTFDGEVNLYAHSELIKIITDIATMLLQPKQIDYLGKKFHLISVEDGNEVTILGNKVKFFDIHSTKAKQFGFTMYYGEDKLTCCGDEPYNEVEKEYVQNSTYLLHEAFCLYEDREKFHPYEKHHSTVKDACILAEELNVKNLILYHTEDKNITDRKELYTKEGKEFYSGNLYVPDDLEVFNL</sequence>
<dbReference type="EMBL" id="CP039381">
    <property type="protein sequence ID" value="QCT06097.1"/>
    <property type="molecule type" value="Genomic_DNA"/>
</dbReference>
<dbReference type="PANTHER" id="PTHR46018:SF2">
    <property type="entry name" value="ZINC PHOSPHODIESTERASE ELAC PROTEIN 1"/>
    <property type="match status" value="1"/>
</dbReference>
<keyword evidence="1" id="KW-0540">Nuclease</keyword>
<evidence type="ECO:0000259" key="2">
    <source>
        <dbReference type="SMART" id="SM00849"/>
    </source>
</evidence>
<dbReference type="SUPFAM" id="SSF56281">
    <property type="entry name" value="Metallo-hydrolase/oxidoreductase"/>
    <property type="match status" value="1"/>
</dbReference>
<name>A0A4P8XTH1_9FIRM</name>
<dbReference type="OrthoDB" id="9794898at2"/>
<protein>
    <submittedName>
        <fullName evidence="3">MBL fold metallo-hydrolase</fullName>
    </submittedName>
</protein>
<dbReference type="AlphaFoldDB" id="A0A4P8XTH1"/>
<dbReference type="InterPro" id="IPR001279">
    <property type="entry name" value="Metallo-B-lactamas"/>
</dbReference>
<keyword evidence="4" id="KW-1185">Reference proteome</keyword>
<dbReference type="Gene3D" id="3.60.15.10">
    <property type="entry name" value="Ribonuclease Z/Hydroxyacylglutathione hydrolase-like"/>
    <property type="match status" value="1"/>
</dbReference>
<keyword evidence="1" id="KW-0255">Endonuclease</keyword>
<dbReference type="InterPro" id="IPR036866">
    <property type="entry name" value="RibonucZ/Hydroxyglut_hydro"/>
</dbReference>
<evidence type="ECO:0000313" key="3">
    <source>
        <dbReference type="EMBL" id="QCT06097.1"/>
    </source>
</evidence>
<evidence type="ECO:0000313" key="4">
    <source>
        <dbReference type="Proteomes" id="UP000301475"/>
    </source>
</evidence>
<feature type="domain" description="Metallo-beta-lactamase" evidence="2">
    <location>
        <begin position="17"/>
        <end position="207"/>
    </location>
</feature>
<dbReference type="SMART" id="SM00849">
    <property type="entry name" value="Lactamase_B"/>
    <property type="match status" value="1"/>
</dbReference>
<dbReference type="PANTHER" id="PTHR46018">
    <property type="entry name" value="ZINC PHOSPHODIESTERASE ELAC PROTEIN 1"/>
    <property type="match status" value="1"/>
</dbReference>
<organism evidence="3 4">
    <name type="scientific">Ruminococcus bovis</name>
    <dbReference type="NCBI Taxonomy" id="2564099"/>
    <lineage>
        <taxon>Bacteria</taxon>
        <taxon>Bacillati</taxon>
        <taxon>Bacillota</taxon>
        <taxon>Clostridia</taxon>
        <taxon>Eubacteriales</taxon>
        <taxon>Oscillospiraceae</taxon>
        <taxon>Ruminococcus</taxon>
    </lineage>
</organism>